<organism evidence="3 4">
    <name type="scientific">Adiantum capillus-veneris</name>
    <name type="common">Maidenhair fern</name>
    <dbReference type="NCBI Taxonomy" id="13818"/>
    <lineage>
        <taxon>Eukaryota</taxon>
        <taxon>Viridiplantae</taxon>
        <taxon>Streptophyta</taxon>
        <taxon>Embryophyta</taxon>
        <taxon>Tracheophyta</taxon>
        <taxon>Polypodiopsida</taxon>
        <taxon>Polypodiidae</taxon>
        <taxon>Polypodiales</taxon>
        <taxon>Pteridineae</taxon>
        <taxon>Pteridaceae</taxon>
        <taxon>Vittarioideae</taxon>
        <taxon>Adiantum</taxon>
    </lineage>
</organism>
<dbReference type="InterPro" id="IPR007718">
    <property type="entry name" value="Srp40_C"/>
</dbReference>
<feature type="compositionally biased region" description="Basic and acidic residues" evidence="1">
    <location>
        <begin position="270"/>
        <end position="295"/>
    </location>
</feature>
<reference evidence="3" key="1">
    <citation type="submission" date="2021-01" db="EMBL/GenBank/DDBJ databases">
        <title>Adiantum capillus-veneris genome.</title>
        <authorList>
            <person name="Fang Y."/>
            <person name="Liao Q."/>
        </authorList>
    </citation>
    <scope>NUCLEOTIDE SEQUENCE</scope>
    <source>
        <strain evidence="3">H3</strain>
        <tissue evidence="3">Leaf</tissue>
    </source>
</reference>
<dbReference type="AlphaFoldDB" id="A0A9D4ZEP0"/>
<feature type="compositionally biased region" description="Basic and acidic residues" evidence="1">
    <location>
        <begin position="134"/>
        <end position="162"/>
    </location>
</feature>
<comment type="caution">
    <text evidence="3">The sequence shown here is derived from an EMBL/GenBank/DDBJ whole genome shotgun (WGS) entry which is preliminary data.</text>
</comment>
<dbReference type="PANTHER" id="PTHR23216:SF1">
    <property type="entry name" value="NUCLEOLAR AND COILED-BODY PHOSPHOPROTEIN 1"/>
    <property type="match status" value="1"/>
</dbReference>
<sequence length="535" mass="59176">MPSAATTSHSMAVEHASDLASIVAFYLRKHGFRKTLSAFLRENGDASQEADVADLETLYKLYLSTQADEPSKAKKSRTTKSENGPPSLDKDVRDDGENEPASPHTNGGISSEKKKKKKGDKKNASVDLPVSDQTGKHADPAEAKKNTKEECSKKKKGGENIEVKHTKIEGLKSECEKVFSNGNAAQSDSTFKENVMENHDADGGCLVILQELPHSRKSSSKKSKKEKKEQERVLLQHKETSEQQSLLLQSKDISAATKSKPADNLQVSPHNDEKPKKKRKTSEDSSSKDGKEDAAVAKSASEILSSENISNQLINASKRLTKSVHEFEGGEIKAKKKKHRKEVSLQCAEGGLKEPSKSELEEDQNEDTDNTKRHGKKRKVKEYVNAGKNSKQDSSNSGSSPEKLKEFEGVADKDVETDDFVGVKAKKKIDTPNDKRTPTGALAFKRVEVEKVTFSDPRLRDNSYWAKDGAEKGYGAKAQEVLGQVRGRDFRHEKTKKKRVVKQIGGGQMSKDGLLRLQDARVELQELHNELKLVF</sequence>
<dbReference type="InterPro" id="IPR039191">
    <property type="entry name" value="Nopp140-like"/>
</dbReference>
<feature type="domain" description="Srp40 C-terminal" evidence="2">
    <location>
        <begin position="444"/>
        <end position="507"/>
    </location>
</feature>
<dbReference type="InterPro" id="IPR006594">
    <property type="entry name" value="LisH"/>
</dbReference>
<dbReference type="PROSITE" id="PS50896">
    <property type="entry name" value="LISH"/>
    <property type="match status" value="1"/>
</dbReference>
<dbReference type="Proteomes" id="UP000886520">
    <property type="component" value="Chromosome 14"/>
</dbReference>
<name>A0A9D4ZEP0_ADICA</name>
<dbReference type="PANTHER" id="PTHR23216">
    <property type="entry name" value="NUCLEOLAR AND COILED-BODY PHOSPHOPROTEIN 1"/>
    <property type="match status" value="1"/>
</dbReference>
<feature type="region of interest" description="Disordered" evidence="1">
    <location>
        <begin position="66"/>
        <end position="162"/>
    </location>
</feature>
<dbReference type="OrthoDB" id="5599646at2759"/>
<feature type="compositionally biased region" description="Polar residues" evidence="1">
    <location>
        <begin position="302"/>
        <end position="314"/>
    </location>
</feature>
<feature type="region of interest" description="Disordered" evidence="1">
    <location>
        <begin position="206"/>
        <end position="314"/>
    </location>
</feature>
<gene>
    <name evidence="3" type="ORF">GOP47_0014898</name>
</gene>
<evidence type="ECO:0000259" key="2">
    <source>
        <dbReference type="Pfam" id="PF05022"/>
    </source>
</evidence>
<feature type="compositionally biased region" description="Basic residues" evidence="1">
    <location>
        <begin position="215"/>
        <end position="225"/>
    </location>
</feature>
<accession>A0A9D4ZEP0</accession>
<feature type="compositionally biased region" description="Polar residues" evidence="1">
    <location>
        <begin position="242"/>
        <end position="252"/>
    </location>
</feature>
<evidence type="ECO:0000313" key="3">
    <source>
        <dbReference type="EMBL" id="KAI5070555.1"/>
    </source>
</evidence>
<feature type="compositionally biased region" description="Low complexity" evidence="1">
    <location>
        <begin position="387"/>
        <end position="400"/>
    </location>
</feature>
<dbReference type="EMBL" id="JABFUD020000014">
    <property type="protein sequence ID" value="KAI5070555.1"/>
    <property type="molecule type" value="Genomic_DNA"/>
</dbReference>
<dbReference type="Pfam" id="PF05022">
    <property type="entry name" value="SRP40_C"/>
    <property type="match status" value="1"/>
</dbReference>
<feature type="compositionally biased region" description="Basic and acidic residues" evidence="1">
    <location>
        <begin position="226"/>
        <end position="241"/>
    </location>
</feature>
<feature type="region of interest" description="Disordered" evidence="1">
    <location>
        <begin position="329"/>
        <end position="410"/>
    </location>
</feature>
<keyword evidence="4" id="KW-1185">Reference proteome</keyword>
<dbReference type="GO" id="GO:0005730">
    <property type="term" value="C:nucleolus"/>
    <property type="evidence" value="ECO:0007669"/>
    <property type="project" value="InterPro"/>
</dbReference>
<protein>
    <recommendedName>
        <fullName evidence="2">Srp40 C-terminal domain-containing protein</fullName>
    </recommendedName>
</protein>
<evidence type="ECO:0000313" key="4">
    <source>
        <dbReference type="Proteomes" id="UP000886520"/>
    </source>
</evidence>
<proteinExistence type="predicted"/>
<evidence type="ECO:0000256" key="1">
    <source>
        <dbReference type="SAM" id="MobiDB-lite"/>
    </source>
</evidence>